<feature type="compositionally biased region" description="Basic and acidic residues" evidence="1">
    <location>
        <begin position="77"/>
        <end position="92"/>
    </location>
</feature>
<protein>
    <submittedName>
        <fullName evidence="2">Uncharacterized protein</fullName>
    </submittedName>
</protein>
<evidence type="ECO:0000313" key="3">
    <source>
        <dbReference type="Proteomes" id="UP000481153"/>
    </source>
</evidence>
<accession>A0A6G0XNX5</accession>
<dbReference type="AlphaFoldDB" id="A0A6G0XNX5"/>
<name>A0A6G0XNX5_9STRA</name>
<gene>
    <name evidence="2" type="ORF">Ae201684_002786</name>
</gene>
<dbReference type="EMBL" id="VJMJ01000030">
    <property type="protein sequence ID" value="KAF0742114.1"/>
    <property type="molecule type" value="Genomic_DNA"/>
</dbReference>
<feature type="compositionally biased region" description="Polar residues" evidence="1">
    <location>
        <begin position="93"/>
        <end position="106"/>
    </location>
</feature>
<sequence length="116" mass="13006">MRLGTGRLRVQIPQPTPWVVVYSKSSSLLGRLQSAPHGRQEIIVDVPITRRPAVPAWALPTAGRLRSSYKYDMSTHKEDISIDQARPPKREQTAMNSYPPMTTSDLRNLCDIQGGH</sequence>
<reference evidence="2 3" key="1">
    <citation type="submission" date="2019-07" db="EMBL/GenBank/DDBJ databases">
        <title>Genomics analysis of Aphanomyces spp. identifies a new class of oomycete effector associated with host adaptation.</title>
        <authorList>
            <person name="Gaulin E."/>
        </authorList>
    </citation>
    <scope>NUCLEOTIDE SEQUENCE [LARGE SCALE GENOMIC DNA]</scope>
    <source>
        <strain evidence="2 3">ATCC 201684</strain>
    </source>
</reference>
<feature type="region of interest" description="Disordered" evidence="1">
    <location>
        <begin position="77"/>
        <end position="116"/>
    </location>
</feature>
<evidence type="ECO:0000313" key="2">
    <source>
        <dbReference type="EMBL" id="KAF0742114.1"/>
    </source>
</evidence>
<proteinExistence type="predicted"/>
<keyword evidence="3" id="KW-1185">Reference proteome</keyword>
<dbReference type="Proteomes" id="UP000481153">
    <property type="component" value="Unassembled WGS sequence"/>
</dbReference>
<organism evidence="2 3">
    <name type="scientific">Aphanomyces euteiches</name>
    <dbReference type="NCBI Taxonomy" id="100861"/>
    <lineage>
        <taxon>Eukaryota</taxon>
        <taxon>Sar</taxon>
        <taxon>Stramenopiles</taxon>
        <taxon>Oomycota</taxon>
        <taxon>Saprolegniomycetes</taxon>
        <taxon>Saprolegniales</taxon>
        <taxon>Verrucalvaceae</taxon>
        <taxon>Aphanomyces</taxon>
    </lineage>
</organism>
<evidence type="ECO:0000256" key="1">
    <source>
        <dbReference type="SAM" id="MobiDB-lite"/>
    </source>
</evidence>
<comment type="caution">
    <text evidence="2">The sequence shown here is derived from an EMBL/GenBank/DDBJ whole genome shotgun (WGS) entry which is preliminary data.</text>
</comment>